<accession>A0A2T1HU50</accession>
<dbReference type="AlphaFoldDB" id="A0A2T1HU50"/>
<proteinExistence type="predicted"/>
<evidence type="ECO:0000313" key="3">
    <source>
        <dbReference type="EMBL" id="PSC05172.1"/>
    </source>
</evidence>
<dbReference type="RefSeq" id="WP_106336674.1">
    <property type="nucleotide sequence ID" value="NZ_PVZS01000009.1"/>
</dbReference>
<keyword evidence="2" id="KW-0472">Membrane</keyword>
<dbReference type="EMBL" id="PVZS01000009">
    <property type="protein sequence ID" value="PSC05172.1"/>
    <property type="molecule type" value="Genomic_DNA"/>
</dbReference>
<evidence type="ECO:0000256" key="2">
    <source>
        <dbReference type="SAM" id="Phobius"/>
    </source>
</evidence>
<keyword evidence="4" id="KW-1185">Reference proteome</keyword>
<gene>
    <name evidence="3" type="ORF">SLNSH_10180</name>
</gene>
<evidence type="ECO:0000313" key="4">
    <source>
        <dbReference type="Proteomes" id="UP000239772"/>
    </source>
</evidence>
<reference evidence="4" key="1">
    <citation type="submission" date="2018-03" db="EMBL/GenBank/DDBJ databases">
        <authorList>
            <person name="Sun L."/>
            <person name="Liu H."/>
            <person name="Chen W."/>
            <person name="Huang K."/>
            <person name="Liu W."/>
            <person name="Gao X."/>
        </authorList>
    </citation>
    <scope>NUCLEOTIDE SEQUENCE [LARGE SCALE GENOMIC DNA]</scope>
    <source>
        <strain evidence="4">SH9</strain>
    </source>
</reference>
<sequence>MACAPSGRAALAAWPRFLLTQLGGGLLFGALITAGVVGLDTGGVRSLILSSDMPALATVTMALLCASLASCGMLATAMAQFESYPTPQDGEPVPARTSKNARRPPRD</sequence>
<comment type="caution">
    <text evidence="3">The sequence shown here is derived from an EMBL/GenBank/DDBJ whole genome shotgun (WGS) entry which is preliminary data.</text>
</comment>
<feature type="transmembrane region" description="Helical" evidence="2">
    <location>
        <begin position="17"/>
        <end position="39"/>
    </location>
</feature>
<dbReference type="Proteomes" id="UP000239772">
    <property type="component" value="Unassembled WGS sequence"/>
</dbReference>
<name>A0A2T1HU50_9HYPH</name>
<keyword evidence="2" id="KW-1133">Transmembrane helix</keyword>
<feature type="region of interest" description="Disordered" evidence="1">
    <location>
        <begin position="83"/>
        <end position="107"/>
    </location>
</feature>
<keyword evidence="2" id="KW-0812">Transmembrane</keyword>
<organism evidence="3 4">
    <name type="scientific">Alsobacter soli</name>
    <dbReference type="NCBI Taxonomy" id="2109933"/>
    <lineage>
        <taxon>Bacteria</taxon>
        <taxon>Pseudomonadati</taxon>
        <taxon>Pseudomonadota</taxon>
        <taxon>Alphaproteobacteria</taxon>
        <taxon>Hyphomicrobiales</taxon>
        <taxon>Alsobacteraceae</taxon>
        <taxon>Alsobacter</taxon>
    </lineage>
</organism>
<protein>
    <submittedName>
        <fullName evidence="3">Uncharacterized protein</fullName>
    </submittedName>
</protein>
<evidence type="ECO:0000256" key="1">
    <source>
        <dbReference type="SAM" id="MobiDB-lite"/>
    </source>
</evidence>
<feature type="transmembrane region" description="Helical" evidence="2">
    <location>
        <begin position="59"/>
        <end position="79"/>
    </location>
</feature>